<keyword evidence="2" id="KW-0808">Transferase</keyword>
<name>A0ABS7JF87_9SPHN</name>
<dbReference type="EMBL" id="JAIGNQ010000002">
    <property type="protein sequence ID" value="MBX7488684.1"/>
    <property type="molecule type" value="Genomic_DNA"/>
</dbReference>
<keyword evidence="2" id="KW-0012">Acyltransferase</keyword>
<dbReference type="GO" id="GO:0016746">
    <property type="term" value="F:acyltransferase activity"/>
    <property type="evidence" value="ECO:0007669"/>
    <property type="project" value="UniProtKB-KW"/>
</dbReference>
<dbReference type="RefSeq" id="WP_221597987.1">
    <property type="nucleotide sequence ID" value="NZ_JAIGNQ010000002.1"/>
</dbReference>
<protein>
    <submittedName>
        <fullName evidence="2">GNAT family N-acetyltransferase</fullName>
        <ecNumber evidence="2">2.3.1.-</ecNumber>
    </submittedName>
</protein>
<dbReference type="Gene3D" id="3.40.630.30">
    <property type="match status" value="1"/>
</dbReference>
<organism evidence="2 3">
    <name type="scientific">Qipengyuania pacifica</name>
    <dbReference type="NCBI Taxonomy" id="2860199"/>
    <lineage>
        <taxon>Bacteria</taxon>
        <taxon>Pseudomonadati</taxon>
        <taxon>Pseudomonadota</taxon>
        <taxon>Alphaproteobacteria</taxon>
        <taxon>Sphingomonadales</taxon>
        <taxon>Erythrobacteraceae</taxon>
        <taxon>Qipengyuania</taxon>
    </lineage>
</organism>
<evidence type="ECO:0000313" key="3">
    <source>
        <dbReference type="Proteomes" id="UP000776651"/>
    </source>
</evidence>
<sequence length="308" mass="34447">MTGSQPQAAPHRISYTIGSRRLITVGRNVIPVAFSLTDVLAGRIPTIPSITHADGFRILSAPPAAEARLRDAMPGFLMGGREDYERHYIDMTGSYDDYLARFSGKTRSTLRRKRRKMENESGGSLDLRLYSRPEEMDEFVHHAVPLSRITYQARLLDAGLPESEIARAEMRELAWQDRVRAFLLFLNGEPVAYLYLPVIGETLVYAYLGYDPAHANLSPGTVLQMGALERLFAEQRYRYFDFTEGEGAHKRLFGTRSAPCASFLLLRPTLANRALLSSLKAFDAAVGNARSLAARTGAEHLLRRALRT</sequence>
<keyword evidence="3" id="KW-1185">Reference proteome</keyword>
<comment type="caution">
    <text evidence="2">The sequence shown here is derived from an EMBL/GenBank/DDBJ whole genome shotgun (WGS) entry which is preliminary data.</text>
</comment>
<dbReference type="EC" id="2.3.1.-" evidence="2"/>
<dbReference type="InterPro" id="IPR016181">
    <property type="entry name" value="Acyl_CoA_acyltransferase"/>
</dbReference>
<dbReference type="Pfam" id="PF13480">
    <property type="entry name" value="Acetyltransf_6"/>
    <property type="match status" value="1"/>
</dbReference>
<evidence type="ECO:0000313" key="2">
    <source>
        <dbReference type="EMBL" id="MBX7488684.1"/>
    </source>
</evidence>
<dbReference type="InterPro" id="IPR038740">
    <property type="entry name" value="BioF2-like_GNAT_dom"/>
</dbReference>
<gene>
    <name evidence="2" type="ORF">K3177_09165</name>
</gene>
<feature type="domain" description="BioF2-like acetyltransferase" evidence="1">
    <location>
        <begin position="105"/>
        <end position="251"/>
    </location>
</feature>
<dbReference type="SUPFAM" id="SSF55729">
    <property type="entry name" value="Acyl-CoA N-acyltransferases (Nat)"/>
    <property type="match status" value="1"/>
</dbReference>
<evidence type="ECO:0000259" key="1">
    <source>
        <dbReference type="Pfam" id="PF13480"/>
    </source>
</evidence>
<proteinExistence type="predicted"/>
<reference evidence="2 3" key="1">
    <citation type="submission" date="2021-08" db="EMBL/GenBank/DDBJ databases">
        <title>Comparative Genomics Analysis of the Genus Qipengyuania Reveals Extensive Genetic Diversity and Metabolic Versatility, Including the Description of Fifteen Novel Species.</title>
        <authorList>
            <person name="Liu Y."/>
        </authorList>
    </citation>
    <scope>NUCLEOTIDE SEQUENCE [LARGE SCALE GENOMIC DNA]</scope>
    <source>
        <strain evidence="2 3">GH25</strain>
    </source>
</reference>
<accession>A0ABS7JF87</accession>
<dbReference type="Proteomes" id="UP000776651">
    <property type="component" value="Unassembled WGS sequence"/>
</dbReference>